<dbReference type="EMBL" id="QBIY01012772">
    <property type="protein sequence ID" value="RXN16718.1"/>
    <property type="molecule type" value="Genomic_DNA"/>
</dbReference>
<keyword evidence="2" id="KW-1185">Reference proteome</keyword>
<proteinExistence type="predicted"/>
<reference evidence="1 2" key="1">
    <citation type="submission" date="2018-03" db="EMBL/GenBank/DDBJ databases">
        <title>Draft genome sequence of Rohu Carp (Labeo rohita).</title>
        <authorList>
            <person name="Das P."/>
            <person name="Kushwaha B."/>
            <person name="Joshi C.G."/>
            <person name="Kumar D."/>
            <person name="Nagpure N.S."/>
            <person name="Sahoo L."/>
            <person name="Das S.P."/>
            <person name="Bit A."/>
            <person name="Patnaik S."/>
            <person name="Meher P.K."/>
            <person name="Jayasankar P."/>
            <person name="Koringa P.G."/>
            <person name="Patel N.V."/>
            <person name="Hinsu A.T."/>
            <person name="Kumar R."/>
            <person name="Pandey M."/>
            <person name="Agarwal S."/>
            <person name="Srivastava S."/>
            <person name="Singh M."/>
            <person name="Iquebal M.A."/>
            <person name="Jaiswal S."/>
            <person name="Angadi U.B."/>
            <person name="Kumar N."/>
            <person name="Raza M."/>
            <person name="Shah T.M."/>
            <person name="Rai A."/>
            <person name="Jena J.K."/>
        </authorList>
    </citation>
    <scope>NUCLEOTIDE SEQUENCE [LARGE SCALE GENOMIC DNA]</scope>
    <source>
        <strain evidence="1">DASCIFA01</strain>
        <tissue evidence="1">Testis</tissue>
    </source>
</reference>
<name>A0A498M727_LABRO</name>
<comment type="caution">
    <text evidence="1">The sequence shown here is derived from an EMBL/GenBank/DDBJ whole genome shotgun (WGS) entry which is preliminary data.</text>
</comment>
<protein>
    <submittedName>
        <fullName evidence="1">Disks large</fullName>
    </submittedName>
</protein>
<dbReference type="AlphaFoldDB" id="A0A498M727"/>
<gene>
    <name evidence="1" type="ORF">ROHU_008241</name>
</gene>
<organism evidence="1 2">
    <name type="scientific">Labeo rohita</name>
    <name type="common">Indian major carp</name>
    <name type="synonym">Cyprinus rohita</name>
    <dbReference type="NCBI Taxonomy" id="84645"/>
    <lineage>
        <taxon>Eukaryota</taxon>
        <taxon>Metazoa</taxon>
        <taxon>Chordata</taxon>
        <taxon>Craniata</taxon>
        <taxon>Vertebrata</taxon>
        <taxon>Euteleostomi</taxon>
        <taxon>Actinopterygii</taxon>
        <taxon>Neopterygii</taxon>
        <taxon>Teleostei</taxon>
        <taxon>Ostariophysi</taxon>
        <taxon>Cypriniformes</taxon>
        <taxon>Cyprinidae</taxon>
        <taxon>Labeoninae</taxon>
        <taxon>Labeonini</taxon>
        <taxon>Labeo</taxon>
    </lineage>
</organism>
<dbReference type="STRING" id="84645.A0A498M727"/>
<evidence type="ECO:0000313" key="1">
    <source>
        <dbReference type="EMBL" id="RXN16718.1"/>
    </source>
</evidence>
<evidence type="ECO:0000313" key="2">
    <source>
        <dbReference type="Proteomes" id="UP000290572"/>
    </source>
</evidence>
<accession>A0A498M727</accession>
<sequence>MKEVFGKLVYLSTFQSYVNARTRLPGEALQVFAAEISHLVDEAFPTYEANAKNREKFRRFVASIEPYLQLRIHEQGVDTLDAALTLALQIEQAHQASKLVNVGITGSTVILPCSYSDQRLKIKRRK</sequence>
<dbReference type="Proteomes" id="UP000290572">
    <property type="component" value="Unassembled WGS sequence"/>
</dbReference>